<evidence type="ECO:0000256" key="8">
    <source>
        <dbReference type="ARBA" id="ARBA00038436"/>
    </source>
</evidence>
<keyword evidence="4 9" id="KW-0997">Cell inner membrane</keyword>
<sequence length="160" mass="18239">MKMSFLSLLEYLCAKVSLLALIFMALITFIDVFGRVVFNSPLGFAYEVVGICLAISFYAGLYHVHKKRKHIRIDLLEKLFYGRFGQFISWLSYLVEIVFFTALVIMVYQQAVESKNFGEIFMFLGIEKWNVLAVMSVLSAIALVSLLVTFPDSPSQPQDQ</sequence>
<evidence type="ECO:0000256" key="3">
    <source>
        <dbReference type="ARBA" id="ARBA00022475"/>
    </source>
</evidence>
<dbReference type="GO" id="GO:0015740">
    <property type="term" value="P:C4-dicarboxylate transport"/>
    <property type="evidence" value="ECO:0007669"/>
    <property type="project" value="TreeGrafter"/>
</dbReference>
<feature type="domain" description="Tripartite ATP-independent periplasmic transporters DctQ component" evidence="10">
    <location>
        <begin position="24"/>
        <end position="149"/>
    </location>
</feature>
<dbReference type="EMBL" id="SMRS01000002">
    <property type="protein sequence ID" value="KAA0875625.1"/>
    <property type="molecule type" value="Genomic_DNA"/>
</dbReference>
<keyword evidence="2 9" id="KW-0813">Transport</keyword>
<dbReference type="RefSeq" id="WP_149389930.1">
    <property type="nucleotide sequence ID" value="NZ_SMRS01000002.1"/>
</dbReference>
<protein>
    <recommendedName>
        <fullName evidence="9">TRAP transporter small permease protein</fullName>
    </recommendedName>
</protein>
<proteinExistence type="inferred from homology"/>
<evidence type="ECO:0000256" key="6">
    <source>
        <dbReference type="ARBA" id="ARBA00022989"/>
    </source>
</evidence>
<evidence type="ECO:0000256" key="1">
    <source>
        <dbReference type="ARBA" id="ARBA00004429"/>
    </source>
</evidence>
<dbReference type="OrthoDB" id="2877624at2"/>
<name>A0A5A9W611_9GAMM</name>
<evidence type="ECO:0000256" key="4">
    <source>
        <dbReference type="ARBA" id="ARBA00022519"/>
    </source>
</evidence>
<comment type="caution">
    <text evidence="11">The sequence shown here is derived from an EMBL/GenBank/DDBJ whole genome shotgun (WGS) entry which is preliminary data.</text>
</comment>
<dbReference type="PANTHER" id="PTHR35011:SF10">
    <property type="entry name" value="TRAP TRANSPORTER SMALL PERMEASE PROTEIN"/>
    <property type="match status" value="1"/>
</dbReference>
<keyword evidence="5 9" id="KW-0812">Transmembrane</keyword>
<dbReference type="AlphaFoldDB" id="A0A5A9W611"/>
<comment type="subunit">
    <text evidence="9">The complex comprises the extracytoplasmic solute receptor protein and the two transmembrane proteins.</text>
</comment>
<organism evidence="11 12">
    <name type="scientific">Nitrincola tapanii</name>
    <dbReference type="NCBI Taxonomy" id="1708751"/>
    <lineage>
        <taxon>Bacteria</taxon>
        <taxon>Pseudomonadati</taxon>
        <taxon>Pseudomonadota</taxon>
        <taxon>Gammaproteobacteria</taxon>
        <taxon>Oceanospirillales</taxon>
        <taxon>Oceanospirillaceae</taxon>
        <taxon>Nitrincola</taxon>
    </lineage>
</organism>
<comment type="function">
    <text evidence="9">Part of the tripartite ATP-independent periplasmic (TRAP) transport system.</text>
</comment>
<dbReference type="InterPro" id="IPR055348">
    <property type="entry name" value="DctQ"/>
</dbReference>
<evidence type="ECO:0000313" key="12">
    <source>
        <dbReference type="Proteomes" id="UP000325302"/>
    </source>
</evidence>
<dbReference type="InterPro" id="IPR007387">
    <property type="entry name" value="TRAP_DctQ"/>
</dbReference>
<evidence type="ECO:0000256" key="7">
    <source>
        <dbReference type="ARBA" id="ARBA00023136"/>
    </source>
</evidence>
<feature type="transmembrane region" description="Helical" evidence="9">
    <location>
        <begin position="129"/>
        <end position="150"/>
    </location>
</feature>
<comment type="subcellular location">
    <subcellularLocation>
        <location evidence="1 9">Cell inner membrane</location>
        <topology evidence="1 9">Multi-pass membrane protein</topology>
    </subcellularLocation>
</comment>
<keyword evidence="7 9" id="KW-0472">Membrane</keyword>
<keyword evidence="3" id="KW-1003">Cell membrane</keyword>
<gene>
    <name evidence="11" type="ORF">E1H14_02710</name>
</gene>
<feature type="transmembrane region" description="Helical" evidence="9">
    <location>
        <begin position="12"/>
        <end position="38"/>
    </location>
</feature>
<dbReference type="PANTHER" id="PTHR35011">
    <property type="entry name" value="2,3-DIKETO-L-GULONATE TRAP TRANSPORTER SMALL PERMEASE PROTEIN YIAM"/>
    <property type="match status" value="1"/>
</dbReference>
<comment type="similarity">
    <text evidence="8 9">Belongs to the TRAP transporter small permease family.</text>
</comment>
<dbReference type="Pfam" id="PF04290">
    <property type="entry name" value="DctQ"/>
    <property type="match status" value="1"/>
</dbReference>
<reference evidence="11 12" key="1">
    <citation type="submission" date="2019-03" db="EMBL/GenBank/DDBJ databases">
        <title>Nitrincola sp. nov. isolated from an Indian soda lake.</title>
        <authorList>
            <person name="Joshi A."/>
            <person name="Thite S.V."/>
            <person name="Joseph N."/>
            <person name="Dhotre D."/>
            <person name="Moorthy M."/>
            <person name="Shouche Y.S."/>
        </authorList>
    </citation>
    <scope>NUCLEOTIDE SEQUENCE [LARGE SCALE GENOMIC DNA]</scope>
    <source>
        <strain evidence="11 12">MEB193</strain>
    </source>
</reference>
<evidence type="ECO:0000313" key="11">
    <source>
        <dbReference type="EMBL" id="KAA0875625.1"/>
    </source>
</evidence>
<feature type="transmembrane region" description="Helical" evidence="9">
    <location>
        <begin position="44"/>
        <end position="64"/>
    </location>
</feature>
<feature type="transmembrane region" description="Helical" evidence="9">
    <location>
        <begin position="84"/>
        <end position="109"/>
    </location>
</feature>
<evidence type="ECO:0000259" key="10">
    <source>
        <dbReference type="Pfam" id="PF04290"/>
    </source>
</evidence>
<evidence type="ECO:0000256" key="2">
    <source>
        <dbReference type="ARBA" id="ARBA00022448"/>
    </source>
</evidence>
<keyword evidence="12" id="KW-1185">Reference proteome</keyword>
<evidence type="ECO:0000256" key="5">
    <source>
        <dbReference type="ARBA" id="ARBA00022692"/>
    </source>
</evidence>
<evidence type="ECO:0000256" key="9">
    <source>
        <dbReference type="RuleBase" id="RU369079"/>
    </source>
</evidence>
<keyword evidence="6 9" id="KW-1133">Transmembrane helix</keyword>
<accession>A0A5A9W611</accession>
<dbReference type="Proteomes" id="UP000325302">
    <property type="component" value="Unassembled WGS sequence"/>
</dbReference>
<dbReference type="GO" id="GO:0022857">
    <property type="term" value="F:transmembrane transporter activity"/>
    <property type="evidence" value="ECO:0007669"/>
    <property type="project" value="UniProtKB-UniRule"/>
</dbReference>
<dbReference type="GO" id="GO:0005886">
    <property type="term" value="C:plasma membrane"/>
    <property type="evidence" value="ECO:0007669"/>
    <property type="project" value="UniProtKB-SubCell"/>
</dbReference>